<dbReference type="InterPro" id="IPR036869">
    <property type="entry name" value="J_dom_sf"/>
</dbReference>
<evidence type="ECO:0000256" key="6">
    <source>
        <dbReference type="ARBA" id="ARBA00035043"/>
    </source>
</evidence>
<dbReference type="GO" id="GO:0015035">
    <property type="term" value="F:protein-disulfide reductase activity"/>
    <property type="evidence" value="ECO:0007669"/>
    <property type="project" value="TreeGrafter"/>
</dbReference>
<accession>A0AAR5PPF1</accession>
<name>A0AAR5PPF1_DENPD</name>
<dbReference type="CDD" id="cd06257">
    <property type="entry name" value="DnaJ"/>
    <property type="match status" value="1"/>
</dbReference>
<dbReference type="PRINTS" id="PR00625">
    <property type="entry name" value="JDOMAIN"/>
</dbReference>
<dbReference type="SMART" id="SM00271">
    <property type="entry name" value="DnaJ"/>
    <property type="match status" value="1"/>
</dbReference>
<dbReference type="Gene3D" id="1.10.287.110">
    <property type="entry name" value="DnaJ domain"/>
    <property type="match status" value="1"/>
</dbReference>
<feature type="signal peptide" evidence="7">
    <location>
        <begin position="1"/>
        <end position="18"/>
    </location>
</feature>
<keyword evidence="4" id="KW-0072">Autophagy</keyword>
<dbReference type="EnsemblMetazoa" id="XM_019907341.1">
    <property type="protein sequence ID" value="XP_019762900.1"/>
    <property type="gene ID" value="LOC109539545"/>
</dbReference>
<dbReference type="GO" id="GO:0005789">
    <property type="term" value="C:endoplasmic reticulum membrane"/>
    <property type="evidence" value="ECO:0007669"/>
    <property type="project" value="UniProtKB-SubCell"/>
</dbReference>
<proteinExistence type="predicted"/>
<dbReference type="InterPro" id="IPR052460">
    <property type="entry name" value="ER_disulfide_reductase"/>
</dbReference>
<reference evidence="11" key="1">
    <citation type="journal article" date="2013" name="Genome Biol.">
        <title>Draft genome of the mountain pine beetle, Dendroctonus ponderosae Hopkins, a major forest pest.</title>
        <authorList>
            <person name="Keeling C.I."/>
            <person name="Yuen M.M."/>
            <person name="Liao N.Y."/>
            <person name="Docking T.R."/>
            <person name="Chan S.K."/>
            <person name="Taylor G.A."/>
            <person name="Palmquist D.L."/>
            <person name="Jackman S.D."/>
            <person name="Nguyen A."/>
            <person name="Li M."/>
            <person name="Henderson H."/>
            <person name="Janes J.K."/>
            <person name="Zhao Y."/>
            <person name="Pandoh P."/>
            <person name="Moore R."/>
            <person name="Sperling F.A."/>
            <person name="Huber D.P."/>
            <person name="Birol I."/>
            <person name="Jones S.J."/>
            <person name="Bohlmann J."/>
        </authorList>
    </citation>
    <scope>NUCLEOTIDE SEQUENCE</scope>
</reference>
<dbReference type="InterPro" id="IPR017937">
    <property type="entry name" value="Thioredoxin_CS"/>
</dbReference>
<dbReference type="AlphaFoldDB" id="A0AAR5PPF1"/>
<dbReference type="Proteomes" id="UP000019118">
    <property type="component" value="Unassembled WGS sequence"/>
</dbReference>
<evidence type="ECO:0000256" key="7">
    <source>
        <dbReference type="SAM" id="SignalP"/>
    </source>
</evidence>
<feature type="domain" description="J" evidence="8">
    <location>
        <begin position="23"/>
        <end position="88"/>
    </location>
</feature>
<comment type="subcellular location">
    <subcellularLocation>
        <location evidence="1">Endoplasmic reticulum membrane</location>
        <topology evidence="1">Single-pass type IV membrane protein</topology>
    </subcellularLocation>
</comment>
<dbReference type="Gene3D" id="3.40.30.10">
    <property type="entry name" value="Glutaredoxin"/>
    <property type="match status" value="6"/>
</dbReference>
<dbReference type="GO" id="GO:0036498">
    <property type="term" value="P:IRE1-mediated unfolded protein response"/>
    <property type="evidence" value="ECO:0007669"/>
    <property type="project" value="TreeGrafter"/>
</dbReference>
<dbReference type="KEGG" id="dpa:109539545"/>
<keyword evidence="7" id="KW-0732">Signal</keyword>
<feature type="domain" description="Thioredoxin" evidence="9">
    <location>
        <begin position="109"/>
        <end position="225"/>
    </location>
</feature>
<evidence type="ECO:0000313" key="10">
    <source>
        <dbReference type="EnsemblMetazoa" id="XP_019762899.1"/>
    </source>
</evidence>
<dbReference type="EnsemblMetazoa" id="XM_019907340.1">
    <property type="protein sequence ID" value="XP_019762899.1"/>
    <property type="gene ID" value="LOC109539545"/>
</dbReference>
<comment type="function">
    <text evidence="5">Plays an important role in regulating the size of autophagosomes during the formation process.</text>
</comment>
<dbReference type="GO" id="GO:0006914">
    <property type="term" value="P:autophagy"/>
    <property type="evidence" value="ECO:0007669"/>
    <property type="project" value="UniProtKB-KW"/>
</dbReference>
<dbReference type="CDD" id="cd02961">
    <property type="entry name" value="PDI_a_family"/>
    <property type="match status" value="1"/>
</dbReference>
<evidence type="ECO:0000256" key="3">
    <source>
        <dbReference type="ARBA" id="ARBA00020921"/>
    </source>
</evidence>
<dbReference type="GO" id="GO:0016671">
    <property type="term" value="F:oxidoreductase activity, acting on a sulfur group of donors, disulfide as acceptor"/>
    <property type="evidence" value="ECO:0007669"/>
    <property type="project" value="TreeGrafter"/>
</dbReference>
<dbReference type="PRINTS" id="PR00421">
    <property type="entry name" value="THIOREDOXIN"/>
</dbReference>
<dbReference type="Pfam" id="PF00226">
    <property type="entry name" value="DnaJ"/>
    <property type="match status" value="1"/>
</dbReference>
<dbReference type="InterPro" id="IPR001623">
    <property type="entry name" value="DnaJ_domain"/>
</dbReference>
<evidence type="ECO:0000259" key="8">
    <source>
        <dbReference type="PROSITE" id="PS50076"/>
    </source>
</evidence>
<feature type="chain" id="PRO_5044712623" description="DnaJ homolog subfamily C member 10" evidence="7">
    <location>
        <begin position="19"/>
        <end position="775"/>
    </location>
</feature>
<keyword evidence="11" id="KW-1185">Reference proteome</keyword>
<feature type="domain" description="Thioredoxin" evidence="9">
    <location>
        <begin position="658"/>
        <end position="764"/>
    </location>
</feature>
<dbReference type="PROSITE" id="PS00636">
    <property type="entry name" value="DNAJ_1"/>
    <property type="match status" value="1"/>
</dbReference>
<evidence type="ECO:0000256" key="5">
    <source>
        <dbReference type="ARBA" id="ARBA00035002"/>
    </source>
</evidence>
<dbReference type="PROSITE" id="PS50076">
    <property type="entry name" value="DNAJ_2"/>
    <property type="match status" value="1"/>
</dbReference>
<dbReference type="PANTHER" id="PTHR44340:SF1">
    <property type="entry name" value="DNAJ HOMOLOG SUBFAMILY C MEMBER 10"/>
    <property type="match status" value="1"/>
</dbReference>
<dbReference type="Pfam" id="PF00085">
    <property type="entry name" value="Thioredoxin"/>
    <property type="match status" value="4"/>
</dbReference>
<dbReference type="GO" id="GO:0005788">
    <property type="term" value="C:endoplasmic reticulum lumen"/>
    <property type="evidence" value="ECO:0007669"/>
    <property type="project" value="TreeGrafter"/>
</dbReference>
<dbReference type="GeneID" id="109539545"/>
<evidence type="ECO:0000256" key="4">
    <source>
        <dbReference type="ARBA" id="ARBA00023006"/>
    </source>
</evidence>
<dbReference type="InterPro" id="IPR018253">
    <property type="entry name" value="DnaJ_domain_CS"/>
</dbReference>
<dbReference type="InterPro" id="IPR036249">
    <property type="entry name" value="Thioredoxin-like_sf"/>
</dbReference>
<evidence type="ECO:0000256" key="2">
    <source>
        <dbReference type="ARBA" id="ARBA00020920"/>
    </source>
</evidence>
<evidence type="ECO:0000313" key="11">
    <source>
        <dbReference type="Proteomes" id="UP000019118"/>
    </source>
</evidence>
<dbReference type="PROSITE" id="PS00194">
    <property type="entry name" value="THIOREDOXIN_1"/>
    <property type="match status" value="1"/>
</dbReference>
<sequence>MNVILYVVLFCLYSLTNCDEKVDYYKLLNVPRDATVQEVRKAFKILAVKLHPDKNKDDADAEQKFIQLAKAYEILKDPTSRKEYDLHGDSEFNNNKRSYHSYSYYKDHFGIYDDDPIIVTLSKQDYELNILDVNQAWFVNFYSPHCHHCHEMAPIWRKLASQLEGVVRIAAVNCEEDYPLCYQLSIEAYPTLLFYEKEAHIYDGEKFRGSKTLEALEEYILSKVHVNIEDIDQNNWPLLKQKQWVLFLCSNDNYNCPEKDTITKISATLEGLLSVGIVKDSELCEKISESFKKQPIIFWQIDATNIPEVHIVEGSDSKEILDKILNILPTPPLLDEKKFHDLRTKLRMSFDKPWLICFYLGEATDLKLELKRLPTLISNINIGLIHCGKSAGLCATLHIARYPTWCVIKQGGAFEVHQGRDVLHEVASFARDSTKSTNLHALSPADFHNLMEVGTPWYIDWYAPWCPPCKRLTPELRKASQHFEPDVVQFGTVDCTLHRELCFSQSISSYPTMVLYNRSSVQRFQGVPNEGSIVEFIQDAINPLVKQLDENNFSLLARKSAQEMWVVDFFAPWCGPCQQLAPEYRKLAKSVAELKNIVIAQVDCVANEELCSSQNIRGYPTIRLYPLGSKGLSTVAIHNGHRDAVSLKRWIIGFLPSKVDSLTETEFKEQILTENFYLPWLVDFYAPWCSHCVHFEPEFRTVAQRLDGKVRSAKIDCEAHRIFCGYQGVSGYPAVRLYMSPQKHFEIDSQNANEIIQKVKYLLEKHKRSYSHDEL</sequence>
<dbReference type="InterPro" id="IPR013766">
    <property type="entry name" value="Thioredoxin_domain"/>
</dbReference>
<dbReference type="PANTHER" id="PTHR44340">
    <property type="entry name" value="DNAJ HOMOLOG SUBFAMILY C MEMBER 10"/>
    <property type="match status" value="1"/>
</dbReference>
<evidence type="ECO:0000259" key="9">
    <source>
        <dbReference type="PROSITE" id="PS51352"/>
    </source>
</evidence>
<feature type="domain" description="Thioredoxin" evidence="9">
    <location>
        <begin position="515"/>
        <end position="656"/>
    </location>
</feature>
<dbReference type="SUPFAM" id="SSF52833">
    <property type="entry name" value="Thioredoxin-like"/>
    <property type="match status" value="5"/>
</dbReference>
<evidence type="ECO:0000256" key="1">
    <source>
        <dbReference type="ARBA" id="ARBA00004163"/>
    </source>
</evidence>
<protein>
    <recommendedName>
        <fullName evidence="2">DnaJ homolog subfamily C member 10</fullName>
    </recommendedName>
    <alternativeName>
        <fullName evidence="3">DnaJ homolog subfamily C member 16</fullName>
    </alternativeName>
    <alternativeName>
        <fullName evidence="6">Endoplasmic reticulum DNA J domain-containing protein 8</fullName>
    </alternativeName>
</protein>
<organism evidence="10 11">
    <name type="scientific">Dendroctonus ponderosae</name>
    <name type="common">Mountain pine beetle</name>
    <dbReference type="NCBI Taxonomy" id="77166"/>
    <lineage>
        <taxon>Eukaryota</taxon>
        <taxon>Metazoa</taxon>
        <taxon>Ecdysozoa</taxon>
        <taxon>Arthropoda</taxon>
        <taxon>Hexapoda</taxon>
        <taxon>Insecta</taxon>
        <taxon>Pterygota</taxon>
        <taxon>Neoptera</taxon>
        <taxon>Endopterygota</taxon>
        <taxon>Coleoptera</taxon>
        <taxon>Polyphaga</taxon>
        <taxon>Cucujiformia</taxon>
        <taxon>Curculionidae</taxon>
        <taxon>Scolytinae</taxon>
        <taxon>Dendroctonus</taxon>
    </lineage>
</organism>
<dbReference type="PROSITE" id="PS51352">
    <property type="entry name" value="THIOREDOXIN_2"/>
    <property type="match status" value="3"/>
</dbReference>
<dbReference type="SUPFAM" id="SSF46565">
    <property type="entry name" value="Chaperone J-domain"/>
    <property type="match status" value="1"/>
</dbReference>
<dbReference type="GO" id="GO:0051787">
    <property type="term" value="F:misfolded protein binding"/>
    <property type="evidence" value="ECO:0007669"/>
    <property type="project" value="TreeGrafter"/>
</dbReference>
<reference evidence="10" key="2">
    <citation type="submission" date="2024-08" db="UniProtKB">
        <authorList>
            <consortium name="EnsemblMetazoa"/>
        </authorList>
    </citation>
    <scope>IDENTIFICATION</scope>
</reference>